<dbReference type="EMBL" id="LN609529">
    <property type="protein sequence ID" value="CEF66129.1"/>
    <property type="molecule type" value="Genomic_DNA"/>
</dbReference>
<evidence type="ECO:0000313" key="4">
    <source>
        <dbReference type="WBParaSite" id="SRAE_2000079900.1"/>
    </source>
</evidence>
<protein>
    <submittedName>
        <fullName evidence="2 4">Uncharacterized protein</fullName>
    </submittedName>
</protein>
<dbReference type="CTD" id="36378493"/>
<reference evidence="4" key="2">
    <citation type="submission" date="2020-12" db="UniProtKB">
        <authorList>
            <consortium name="WormBaseParasite"/>
        </authorList>
    </citation>
    <scope>IDENTIFICATION</scope>
</reference>
<dbReference type="GeneID" id="36378493"/>
<organism evidence="2">
    <name type="scientific">Strongyloides ratti</name>
    <name type="common">Parasitic roundworm</name>
    <dbReference type="NCBI Taxonomy" id="34506"/>
    <lineage>
        <taxon>Eukaryota</taxon>
        <taxon>Metazoa</taxon>
        <taxon>Ecdysozoa</taxon>
        <taxon>Nematoda</taxon>
        <taxon>Chromadorea</taxon>
        <taxon>Rhabditida</taxon>
        <taxon>Tylenchina</taxon>
        <taxon>Panagrolaimomorpha</taxon>
        <taxon>Strongyloidoidea</taxon>
        <taxon>Strongyloididae</taxon>
        <taxon>Strongyloides</taxon>
    </lineage>
</organism>
<evidence type="ECO:0000313" key="3">
    <source>
        <dbReference type="Proteomes" id="UP000035682"/>
    </source>
</evidence>
<dbReference type="RefSeq" id="XP_024505329.1">
    <property type="nucleotide sequence ID" value="XM_024651675.1"/>
</dbReference>
<proteinExistence type="predicted"/>
<accession>A0A090MXW2</accession>
<evidence type="ECO:0000313" key="5">
    <source>
        <dbReference type="WormBase" id="SRAE_2000079900"/>
    </source>
</evidence>
<evidence type="ECO:0000256" key="1">
    <source>
        <dbReference type="SAM" id="SignalP"/>
    </source>
</evidence>
<sequence>MSTKLIIAFIAAILAIASAYGQFSYGYVPGHYGFGGFPYAGYLGFRKLGYNEFPGFSKFGYGYGYPYGGVSTHNYSPYYHGQPVGEYGHPYFGKDVSYATPYKGYGYYGSPYVAVDSAAATSSSVVGY</sequence>
<dbReference type="WormBase" id="SRAE_2000079900">
    <property type="protein sequence ID" value="SRP00334"/>
    <property type="gene ID" value="WBGene00260999"/>
</dbReference>
<feature type="signal peptide" evidence="1">
    <location>
        <begin position="1"/>
        <end position="21"/>
    </location>
</feature>
<evidence type="ECO:0000313" key="2">
    <source>
        <dbReference type="EMBL" id="CEF66129.1"/>
    </source>
</evidence>
<reference evidence="2 3" key="1">
    <citation type="submission" date="2014-09" db="EMBL/GenBank/DDBJ databases">
        <authorList>
            <person name="Martin A.A."/>
        </authorList>
    </citation>
    <scope>NUCLEOTIDE SEQUENCE</scope>
    <source>
        <strain evidence="3">ED321</strain>
        <strain evidence="2">ED321 Heterogonic</strain>
    </source>
</reference>
<dbReference type="Proteomes" id="UP000035682">
    <property type="component" value="Unplaced"/>
</dbReference>
<name>A0A090MXW2_STRRB</name>
<keyword evidence="3" id="KW-1185">Reference proteome</keyword>
<dbReference type="WBParaSite" id="SRAE_2000079900.1">
    <property type="protein sequence ID" value="SRAE_2000079900.1"/>
    <property type="gene ID" value="WBGene00260999"/>
</dbReference>
<dbReference type="AlphaFoldDB" id="A0A090MXW2"/>
<keyword evidence="1" id="KW-0732">Signal</keyword>
<feature type="chain" id="PRO_5015031366" evidence="1">
    <location>
        <begin position="22"/>
        <end position="128"/>
    </location>
</feature>
<gene>
    <name evidence="2 4 5" type="ORF">SRAE_2000079900</name>
</gene>